<proteinExistence type="predicted"/>
<evidence type="ECO:0000259" key="2">
    <source>
        <dbReference type="Pfam" id="PF13439"/>
    </source>
</evidence>
<gene>
    <name evidence="3" type="ORF">IV88_GL001330</name>
</gene>
<dbReference type="InterPro" id="IPR050194">
    <property type="entry name" value="Glycosyltransferase_grp1"/>
</dbReference>
<evidence type="ECO:0000313" key="4">
    <source>
        <dbReference type="Proteomes" id="UP000051249"/>
    </source>
</evidence>
<dbReference type="InterPro" id="IPR028098">
    <property type="entry name" value="Glyco_trans_4-like_N"/>
</dbReference>
<sequence length="379" mass="42995">MNRINLILLKGDNMKILHFAEYAKGGVATYLRNTISFQLESDDIDQVVLINSKNKSEEFTFINESKFKQFKYKYSRGISGIFKLLSQRKVIDAYEPDIVHIHSSFAGLIRLLFFFKKPSYKVVYCAHGWSFIQENKSKLEKKVYAIIERVLALKTNLIINVSKNEYLVAIEHKLPKNKMKIVYNSIPNSLTLSSNDMSSVTLKKSSPQNKVLLFVGRFDKAKGLNFLIDSLDFKDKGIDLFIIGESVLGDTKNQDTKENIHFLGWIDNGKLSAYMIKADAVIVPSLWEGFGLVALEAMKNRKIVISSNAGGLPELIEDGFNGLVFKKGSVSDLERAVTIFNSMSESQISEMGENGFSKYSQKYNYSKLNGQLVQYYKNL</sequence>
<dbReference type="Pfam" id="PF00534">
    <property type="entry name" value="Glycos_transf_1"/>
    <property type="match status" value="1"/>
</dbReference>
<dbReference type="PANTHER" id="PTHR45947:SF13">
    <property type="entry name" value="TRANSFERASE"/>
    <property type="match status" value="1"/>
</dbReference>
<keyword evidence="3" id="KW-0808">Transferase</keyword>
<name>A0A0R2N804_9LACO</name>
<dbReference type="AlphaFoldDB" id="A0A0R2N804"/>
<protein>
    <submittedName>
        <fullName evidence="3">Glycosyltransferase</fullName>
    </submittedName>
</protein>
<evidence type="ECO:0000313" key="3">
    <source>
        <dbReference type="EMBL" id="KRO21958.1"/>
    </source>
</evidence>
<organism evidence="3 4">
    <name type="scientific">Pediococcus argentinicus</name>
    <dbReference type="NCBI Taxonomy" id="480391"/>
    <lineage>
        <taxon>Bacteria</taxon>
        <taxon>Bacillati</taxon>
        <taxon>Bacillota</taxon>
        <taxon>Bacilli</taxon>
        <taxon>Lactobacillales</taxon>
        <taxon>Lactobacillaceae</taxon>
        <taxon>Pediococcus</taxon>
    </lineage>
</organism>
<feature type="domain" description="Glycosyl transferase family 1" evidence="1">
    <location>
        <begin position="207"/>
        <end position="345"/>
    </location>
</feature>
<keyword evidence="4" id="KW-1185">Reference proteome</keyword>
<dbReference type="EMBL" id="JQCQ01000044">
    <property type="protein sequence ID" value="KRO21958.1"/>
    <property type="molecule type" value="Genomic_DNA"/>
</dbReference>
<reference evidence="3 4" key="1">
    <citation type="journal article" date="2015" name="Genome Announc.">
        <title>Expanding the biotechnology potential of lactobacilli through comparative genomics of 213 strains and associated genera.</title>
        <authorList>
            <person name="Sun Z."/>
            <person name="Harris H.M."/>
            <person name="McCann A."/>
            <person name="Guo C."/>
            <person name="Argimon S."/>
            <person name="Zhang W."/>
            <person name="Yang X."/>
            <person name="Jeffery I.B."/>
            <person name="Cooney J.C."/>
            <person name="Kagawa T.F."/>
            <person name="Liu W."/>
            <person name="Song Y."/>
            <person name="Salvetti E."/>
            <person name="Wrobel A."/>
            <person name="Rasinkangas P."/>
            <person name="Parkhill J."/>
            <person name="Rea M.C."/>
            <person name="O'Sullivan O."/>
            <person name="Ritari J."/>
            <person name="Douillard F.P."/>
            <person name="Paul Ross R."/>
            <person name="Yang R."/>
            <person name="Briner A.E."/>
            <person name="Felis G.E."/>
            <person name="de Vos W.M."/>
            <person name="Barrangou R."/>
            <person name="Klaenhammer T.R."/>
            <person name="Caufield P.W."/>
            <person name="Cui Y."/>
            <person name="Zhang H."/>
            <person name="O'Toole P.W."/>
        </authorList>
    </citation>
    <scope>NUCLEOTIDE SEQUENCE [LARGE SCALE GENOMIC DNA]</scope>
    <source>
        <strain evidence="3 4">DSM 23026</strain>
    </source>
</reference>
<dbReference type="InterPro" id="IPR001296">
    <property type="entry name" value="Glyco_trans_1"/>
</dbReference>
<dbReference type="Gene3D" id="3.40.50.2000">
    <property type="entry name" value="Glycogen Phosphorylase B"/>
    <property type="match status" value="2"/>
</dbReference>
<evidence type="ECO:0000259" key="1">
    <source>
        <dbReference type="Pfam" id="PF00534"/>
    </source>
</evidence>
<dbReference type="GO" id="GO:0016757">
    <property type="term" value="F:glycosyltransferase activity"/>
    <property type="evidence" value="ECO:0007669"/>
    <property type="project" value="InterPro"/>
</dbReference>
<dbReference type="PANTHER" id="PTHR45947">
    <property type="entry name" value="SULFOQUINOVOSYL TRANSFERASE SQD2"/>
    <property type="match status" value="1"/>
</dbReference>
<accession>A0A0R2N804</accession>
<feature type="domain" description="Glycosyltransferase subfamily 4-like N-terminal" evidence="2">
    <location>
        <begin position="25"/>
        <end position="186"/>
    </location>
</feature>
<comment type="caution">
    <text evidence="3">The sequence shown here is derived from an EMBL/GenBank/DDBJ whole genome shotgun (WGS) entry which is preliminary data.</text>
</comment>
<dbReference type="Proteomes" id="UP000051249">
    <property type="component" value="Unassembled WGS sequence"/>
</dbReference>
<dbReference type="OrthoDB" id="9806653at2"/>
<dbReference type="PATRIC" id="fig|480391.4.peg.1352"/>
<dbReference type="SUPFAM" id="SSF53756">
    <property type="entry name" value="UDP-Glycosyltransferase/glycogen phosphorylase"/>
    <property type="match status" value="1"/>
</dbReference>
<dbReference type="Pfam" id="PF13439">
    <property type="entry name" value="Glyco_transf_4"/>
    <property type="match status" value="1"/>
</dbReference>